<dbReference type="SUPFAM" id="SSF55816">
    <property type="entry name" value="5'-nucleotidase (syn. UDP-sugar hydrolase), C-terminal domain"/>
    <property type="match status" value="1"/>
</dbReference>
<comment type="caution">
    <text evidence="4">The sequence shown here is derived from an EMBL/GenBank/DDBJ whole genome shotgun (WGS) entry which is preliminary data.</text>
</comment>
<evidence type="ECO:0000259" key="3">
    <source>
        <dbReference type="Pfam" id="PF02872"/>
    </source>
</evidence>
<feature type="domain" description="5'-Nucleotidase C-terminal" evidence="3">
    <location>
        <begin position="313"/>
        <end position="448"/>
    </location>
</feature>
<evidence type="ECO:0000256" key="1">
    <source>
        <dbReference type="ARBA" id="ARBA00022729"/>
    </source>
</evidence>
<name>A0ABW2F3D1_9BACL</name>
<keyword evidence="5" id="KW-1185">Reference proteome</keyword>
<dbReference type="EMBL" id="JBHTAI010000002">
    <property type="protein sequence ID" value="MFC7147682.1"/>
    <property type="molecule type" value="Genomic_DNA"/>
</dbReference>
<dbReference type="RefSeq" id="WP_378048240.1">
    <property type="nucleotide sequence ID" value="NZ_JBHMDN010000016.1"/>
</dbReference>
<dbReference type="InterPro" id="IPR036907">
    <property type="entry name" value="5'-Nucleotdase_C_sf"/>
</dbReference>
<dbReference type="InterPro" id="IPR029052">
    <property type="entry name" value="Metallo-depent_PP-like"/>
</dbReference>
<evidence type="ECO:0000313" key="4">
    <source>
        <dbReference type="EMBL" id="MFC7147682.1"/>
    </source>
</evidence>
<dbReference type="Gene3D" id="3.60.21.10">
    <property type="match status" value="1"/>
</dbReference>
<proteinExistence type="predicted"/>
<dbReference type="InterPro" id="IPR004843">
    <property type="entry name" value="Calcineurin-like_PHP"/>
</dbReference>
<dbReference type="PANTHER" id="PTHR11575">
    <property type="entry name" value="5'-NUCLEOTIDASE-RELATED"/>
    <property type="match status" value="1"/>
</dbReference>
<evidence type="ECO:0000313" key="5">
    <source>
        <dbReference type="Proteomes" id="UP001596378"/>
    </source>
</evidence>
<dbReference type="Pfam" id="PF00149">
    <property type="entry name" value="Metallophos"/>
    <property type="match status" value="1"/>
</dbReference>
<reference evidence="5" key="1">
    <citation type="journal article" date="2019" name="Int. J. Syst. Evol. Microbiol.">
        <title>The Global Catalogue of Microorganisms (GCM) 10K type strain sequencing project: providing services to taxonomists for standard genome sequencing and annotation.</title>
        <authorList>
            <consortium name="The Broad Institute Genomics Platform"/>
            <consortium name="The Broad Institute Genome Sequencing Center for Infectious Disease"/>
            <person name="Wu L."/>
            <person name="Ma J."/>
        </authorList>
    </citation>
    <scope>NUCLEOTIDE SEQUENCE [LARGE SCALE GENOMIC DNA]</scope>
    <source>
        <strain evidence="5">KCTC 12907</strain>
    </source>
</reference>
<dbReference type="Gene3D" id="3.90.780.10">
    <property type="entry name" value="5'-Nucleotidase, C-terminal domain"/>
    <property type="match status" value="1"/>
</dbReference>
<dbReference type="Proteomes" id="UP001596378">
    <property type="component" value="Unassembled WGS sequence"/>
</dbReference>
<gene>
    <name evidence="4" type="ORF">ACFQMJ_03950</name>
</gene>
<dbReference type="InterPro" id="IPR008334">
    <property type="entry name" value="5'-Nucleotdase_C"/>
</dbReference>
<sequence length="489" mass="54155">MADREELLTIDIVALSDFLGELEGDTGTGAALLAAYMNDFKQRNPAGTLILDAGDAFQGSLLSTAFRGRPVIELMNAIGYDAMTVGNHEWDWGVEELLEVMKPARFPLLGANICLSSGERAPWAAPYHLIERSGLRIGIVGFTTIETLQVTLKSKLKGYTICEARDIADEIFREVKNKGADIIVVLGHLPIYCSPITPDYYGELVELVREFHPYIDAAIGGHHLSPCRLNIEGVPLVQTAPKGTMLGHIRLVYDKSVNQVIQCESELIDLSSNPKGLEPDKIIDGLVRDYQTQLSGRYSEVIARTAEHWPVAYERQMAIGSCITNVMREKTGADLAFFNAYGIVAGIGPGPVRMEHVYNVLPYEGNRILVGRMRGEQIYRVIEQSLTLQKGLLQLSGLKVVYESDSTGGKTIHTIYDSRHRELKSDGWYTVAVNEFLGDGGDGYDVLAHIRWESVRADIRELLAADFRGKGSLEPGLDHPYIDRSQSWM</sequence>
<dbReference type="CDD" id="cd00845">
    <property type="entry name" value="MPP_UshA_N_like"/>
    <property type="match status" value="1"/>
</dbReference>
<organism evidence="4 5">
    <name type="scientific">Cohnella cellulosilytica</name>
    <dbReference type="NCBI Taxonomy" id="986710"/>
    <lineage>
        <taxon>Bacteria</taxon>
        <taxon>Bacillati</taxon>
        <taxon>Bacillota</taxon>
        <taxon>Bacilli</taxon>
        <taxon>Bacillales</taxon>
        <taxon>Paenibacillaceae</taxon>
        <taxon>Cohnella</taxon>
    </lineage>
</organism>
<accession>A0ABW2F3D1</accession>
<evidence type="ECO:0000259" key="2">
    <source>
        <dbReference type="Pfam" id="PF00149"/>
    </source>
</evidence>
<dbReference type="Pfam" id="PF02872">
    <property type="entry name" value="5_nucleotid_C"/>
    <property type="match status" value="1"/>
</dbReference>
<dbReference type="SUPFAM" id="SSF56300">
    <property type="entry name" value="Metallo-dependent phosphatases"/>
    <property type="match status" value="1"/>
</dbReference>
<protein>
    <submittedName>
        <fullName evidence="4">Bifunctional metallophosphatase/5'-nucleotidase</fullName>
    </submittedName>
</protein>
<dbReference type="PANTHER" id="PTHR11575:SF24">
    <property type="entry name" value="5'-NUCLEOTIDASE"/>
    <property type="match status" value="1"/>
</dbReference>
<feature type="domain" description="Calcineurin-like phosphoesterase" evidence="2">
    <location>
        <begin position="24"/>
        <end position="223"/>
    </location>
</feature>
<keyword evidence="1" id="KW-0732">Signal</keyword>
<dbReference type="InterPro" id="IPR006179">
    <property type="entry name" value="5_nucleotidase/apyrase"/>
</dbReference>